<dbReference type="RefSeq" id="WP_072880619.1">
    <property type="nucleotide sequence ID" value="NZ_FOKU01000005.1"/>
</dbReference>
<evidence type="ECO:0000313" key="3">
    <source>
        <dbReference type="EMBL" id="SHL11094.1"/>
    </source>
</evidence>
<protein>
    <recommendedName>
        <fullName evidence="6">MORN repeat variant</fullName>
    </recommendedName>
</protein>
<evidence type="ECO:0008006" key="6">
    <source>
        <dbReference type="Google" id="ProtNLM"/>
    </source>
</evidence>
<evidence type="ECO:0000256" key="1">
    <source>
        <dbReference type="SAM" id="SignalP"/>
    </source>
</evidence>
<keyword evidence="5" id="KW-1185">Reference proteome</keyword>
<feature type="chain" id="PRO_5044562711" description="MORN repeat variant" evidence="1">
    <location>
        <begin position="19"/>
        <end position="116"/>
    </location>
</feature>
<dbReference type="SUPFAM" id="SSF82185">
    <property type="entry name" value="Histone H3 K4-specific methyltransferase SET7/9 N-terminal domain"/>
    <property type="match status" value="1"/>
</dbReference>
<name>A0A1M6XYL2_9FLAO</name>
<evidence type="ECO:0000313" key="4">
    <source>
        <dbReference type="Proteomes" id="UP000184031"/>
    </source>
</evidence>
<dbReference type="EMBL" id="FRAT01000007">
    <property type="protein sequence ID" value="SHL11094.1"/>
    <property type="molecule type" value="Genomic_DNA"/>
</dbReference>
<dbReference type="Gene3D" id="2.20.110.10">
    <property type="entry name" value="Histone H3 K4-specific methyltransferase SET7/9 N-terminal domain"/>
    <property type="match status" value="1"/>
</dbReference>
<accession>A0A1M6XYL2</accession>
<dbReference type="AlphaFoldDB" id="A0A1M6XYL2"/>
<dbReference type="Proteomes" id="UP000184031">
    <property type="component" value="Unassembled WGS sequence"/>
</dbReference>
<comment type="caution">
    <text evidence="3">The sequence shown here is derived from an EMBL/GenBank/DDBJ whole genome shotgun (WGS) entry which is preliminary data.</text>
</comment>
<organism evidence="3 4">
    <name type="scientific">Flagellimonas taeanensis</name>
    <dbReference type="NCBI Taxonomy" id="1005926"/>
    <lineage>
        <taxon>Bacteria</taxon>
        <taxon>Pseudomonadati</taxon>
        <taxon>Bacteroidota</taxon>
        <taxon>Flavobacteriia</taxon>
        <taxon>Flavobacteriales</taxon>
        <taxon>Flavobacteriaceae</taxon>
        <taxon>Flagellimonas</taxon>
    </lineage>
</organism>
<dbReference type="EMBL" id="FOKU01000005">
    <property type="protein sequence ID" value="SFC04162.1"/>
    <property type="molecule type" value="Genomic_DNA"/>
</dbReference>
<evidence type="ECO:0000313" key="5">
    <source>
        <dbReference type="Proteomes" id="UP000198940"/>
    </source>
</evidence>
<proteinExistence type="predicted"/>
<sequence>MKKAVFFLAIMFSVCMFSQETKPTLEKVGKMVKATYFHENGEVSQTGYMLKGKLHGDWLMFDTNGKKIASGKYDNGKKTGKWFFWKEDVLREVDFSDNRIVNVKDWSQSEVVSVNK</sequence>
<gene>
    <name evidence="2" type="ORF">SAMN04487891_10554</name>
    <name evidence="3" type="ORF">SAMN05216293_2655</name>
</gene>
<keyword evidence="1" id="KW-0732">Signal</keyword>
<dbReference type="Proteomes" id="UP000198940">
    <property type="component" value="Unassembled WGS sequence"/>
</dbReference>
<evidence type="ECO:0000313" key="2">
    <source>
        <dbReference type="EMBL" id="SFC04162.1"/>
    </source>
</evidence>
<accession>A0A3A1NN49</accession>
<feature type="signal peptide" evidence="1">
    <location>
        <begin position="1"/>
        <end position="18"/>
    </location>
</feature>
<reference evidence="3 4" key="1">
    <citation type="submission" date="2016-11" db="EMBL/GenBank/DDBJ databases">
        <authorList>
            <person name="Varghese N."/>
            <person name="Submissions S."/>
        </authorList>
    </citation>
    <scope>NUCLEOTIDE SEQUENCE [LARGE SCALE GENOMIC DNA]</scope>
    <source>
        <strain evidence="3 4">CGMCC 1.12174</strain>
        <strain evidence="2 5">DSM 26351</strain>
    </source>
</reference>
<dbReference type="STRING" id="1055723.SAMN05216293_2655"/>
<dbReference type="OrthoDB" id="1467310at2"/>